<comment type="caution">
    <text evidence="6">The sequence shown here is derived from an EMBL/GenBank/DDBJ whole genome shotgun (WGS) entry which is preliminary data.</text>
</comment>
<dbReference type="SUPFAM" id="SSF53335">
    <property type="entry name" value="S-adenosyl-L-methionine-dependent methyltransferases"/>
    <property type="match status" value="2"/>
</dbReference>
<keyword evidence="4" id="KW-0511">Multifunctional enzyme</keyword>
<dbReference type="EMBL" id="JRKL02000908">
    <property type="protein sequence ID" value="KAF3967373.1"/>
    <property type="molecule type" value="Genomic_DNA"/>
</dbReference>
<evidence type="ECO:0000256" key="4">
    <source>
        <dbReference type="ARBA" id="ARBA00023268"/>
    </source>
</evidence>
<dbReference type="InterPro" id="IPR051419">
    <property type="entry name" value="Lys/N-term_MeTrsfase_sf"/>
</dbReference>
<evidence type="ECO:0000256" key="2">
    <source>
        <dbReference type="ARBA" id="ARBA00022603"/>
    </source>
</evidence>
<dbReference type="GO" id="GO:0008757">
    <property type="term" value="F:S-adenosylmethionine-dependent methyltransferase activity"/>
    <property type="evidence" value="ECO:0007669"/>
    <property type="project" value="InterPro"/>
</dbReference>
<keyword evidence="7" id="KW-1185">Reference proteome</keyword>
<dbReference type="CDD" id="cd02440">
    <property type="entry name" value="AdoMet_MTases"/>
    <property type="match status" value="1"/>
</dbReference>
<accession>A0A8J4RRA1</accession>
<evidence type="ECO:0000313" key="6">
    <source>
        <dbReference type="EMBL" id="KAF3967373.1"/>
    </source>
</evidence>
<gene>
    <name evidence="6" type="ORF">CMV_008625</name>
</gene>
<dbReference type="InterPro" id="IPR029063">
    <property type="entry name" value="SAM-dependent_MTases_sf"/>
</dbReference>
<dbReference type="FunFam" id="3.40.50.150:FF:000211">
    <property type="entry name" value="Methyltransferase-like protein 13"/>
    <property type="match status" value="1"/>
</dbReference>
<keyword evidence="3" id="KW-0808">Transferase</keyword>
<dbReference type="GO" id="GO:0032259">
    <property type="term" value="P:methylation"/>
    <property type="evidence" value="ECO:0007669"/>
    <property type="project" value="UniProtKB-KW"/>
</dbReference>
<dbReference type="FunFam" id="3.40.50.150:FF:000256">
    <property type="entry name" value="S-adenosyl-L-methionine-dependent methyltransferase superfamily protein"/>
    <property type="match status" value="1"/>
</dbReference>
<evidence type="ECO:0000256" key="1">
    <source>
        <dbReference type="ARBA" id="ARBA00008361"/>
    </source>
</evidence>
<dbReference type="PANTHER" id="PTHR12176:SF78">
    <property type="entry name" value="EEF1A LYSINE AND N-TERMINAL METHYLTRANSFERASE"/>
    <property type="match status" value="1"/>
</dbReference>
<dbReference type="PANTHER" id="PTHR12176">
    <property type="entry name" value="SAM-DEPENDENT METHYLTRANSFERASE SUPERFAMILY PROTEIN"/>
    <property type="match status" value="1"/>
</dbReference>
<feature type="domain" description="Methyltransferase type 11" evidence="5">
    <location>
        <begin position="72"/>
        <end position="173"/>
    </location>
</feature>
<dbReference type="OrthoDB" id="411785at2759"/>
<reference evidence="6" key="1">
    <citation type="submission" date="2020-03" db="EMBL/GenBank/DDBJ databases">
        <title>Castanea mollissima Vanexum genome sequencing.</title>
        <authorList>
            <person name="Staton M."/>
        </authorList>
    </citation>
    <scope>NUCLEOTIDE SEQUENCE</scope>
    <source>
        <tissue evidence="6">Leaf</tissue>
    </source>
</reference>
<dbReference type="Proteomes" id="UP000737018">
    <property type="component" value="Unassembled WGS sequence"/>
</dbReference>
<protein>
    <recommendedName>
        <fullName evidence="5">Methyltransferase type 11 domain-containing protein</fullName>
    </recommendedName>
</protein>
<dbReference type="Gene3D" id="3.40.50.150">
    <property type="entry name" value="Vaccinia Virus protein VP39"/>
    <property type="match status" value="2"/>
</dbReference>
<dbReference type="AlphaFoldDB" id="A0A8J4RRA1"/>
<dbReference type="Pfam" id="PF08241">
    <property type="entry name" value="Methyltransf_11"/>
    <property type="match status" value="1"/>
</dbReference>
<keyword evidence="2" id="KW-0489">Methyltransferase</keyword>
<name>A0A8J4RRA1_9ROSI</name>
<dbReference type="InterPro" id="IPR013216">
    <property type="entry name" value="Methyltransf_11"/>
</dbReference>
<evidence type="ECO:0000313" key="7">
    <source>
        <dbReference type="Proteomes" id="UP000737018"/>
    </source>
</evidence>
<sequence>MEKKKQGEELLETLGDFTSKENWDRFFSIRGSDDSFEWYAEWAELRGPLLSHLQQQQQQREHQPNMQILVPACGNSRLSEHLYDDAALKAITNIDFSKVVISDMLRRNVRQRPEMRWRVMDITTMQFMDETFDAVVDKGGLDALMEPQLGPKLGIQYLSEVMRILKSGGKFICLTLAESHVLGLLFSQLRFGWKMIIEAIPQTQKPSRKPSLQTFMVVAEKEMSSTLYEITALFNSDSLDCSGVQACGINEALENENQIRRGYSNGSHILYSLEDLQLGAKGDLTKLCQGRRFQLTLGGQGGSLFSYRAILLDARQHSGSFMYHCGVFIVPKTRAHDWLFSSEEGQWMVVESSKAARLIMVLLDTCHNNASMDDIQKDLSPLVKQLAPGKEDNGAQIPFMMASDGIKQRNIIHQVISPLSGPVIVEDVVYENVDVDVRLLPSGDLIFRRLIFERTRSLVQSEALLAKEGSEKINQIERKKTSSSSKSKRRGPKEIIELSNQLKVYHSYLASAYHRGIISGFVLISSYMESVVSTGKTVKTLVIGLGAGLLPMFLHECIHFLHIETVELDPVILNLARDYFGFTEDKGLKVHIADGIQYVREIANSVEANAVSAFHGNGDSSCTSNCPPNENCMAYHLEGRGTTKVDIVIVDVDSSDSSSGLTCPAADFVEESFLQIVKDSLSEQGLFVINLVSRSSAVKDMVVSRMKAVFSHLFCLQLEEEVNEVLFALRSESCIGEGCLPEAALKLGKLLKFKHPEMSQRILDGTKKSWTWRALAVLCSERRGGSSTPAWCFFVLFARACL</sequence>
<comment type="similarity">
    <text evidence="1">Belongs to the methyltransferase superfamily.</text>
</comment>
<evidence type="ECO:0000256" key="3">
    <source>
        <dbReference type="ARBA" id="ARBA00022679"/>
    </source>
</evidence>
<evidence type="ECO:0000259" key="5">
    <source>
        <dbReference type="Pfam" id="PF08241"/>
    </source>
</evidence>
<proteinExistence type="inferred from homology"/>
<organism evidence="6 7">
    <name type="scientific">Castanea mollissima</name>
    <name type="common">Chinese chestnut</name>
    <dbReference type="NCBI Taxonomy" id="60419"/>
    <lineage>
        <taxon>Eukaryota</taxon>
        <taxon>Viridiplantae</taxon>
        <taxon>Streptophyta</taxon>
        <taxon>Embryophyta</taxon>
        <taxon>Tracheophyta</taxon>
        <taxon>Spermatophyta</taxon>
        <taxon>Magnoliopsida</taxon>
        <taxon>eudicotyledons</taxon>
        <taxon>Gunneridae</taxon>
        <taxon>Pentapetalae</taxon>
        <taxon>rosids</taxon>
        <taxon>fabids</taxon>
        <taxon>Fagales</taxon>
        <taxon>Fagaceae</taxon>
        <taxon>Castanea</taxon>
    </lineage>
</organism>